<dbReference type="GO" id="GO:0000976">
    <property type="term" value="F:transcription cis-regulatory region binding"/>
    <property type="evidence" value="ECO:0007669"/>
    <property type="project" value="TreeGrafter"/>
</dbReference>
<comment type="caution">
    <text evidence="4">The sequence shown here is derived from an EMBL/GenBank/DDBJ whole genome shotgun (WGS) entry which is preliminary data.</text>
</comment>
<protein>
    <submittedName>
        <fullName evidence="4">TetR family transcriptional regulator</fullName>
    </submittedName>
</protein>
<gene>
    <name evidence="4" type="ORF">BST26_07180</name>
</gene>
<dbReference type="STRING" id="444597.BST26_07180"/>
<dbReference type="InterPro" id="IPR001647">
    <property type="entry name" value="HTH_TetR"/>
</dbReference>
<dbReference type="Pfam" id="PF00440">
    <property type="entry name" value="TetR_N"/>
    <property type="match status" value="1"/>
</dbReference>
<evidence type="ECO:0000256" key="3">
    <source>
        <dbReference type="ARBA" id="ARBA00023163"/>
    </source>
</evidence>
<dbReference type="Gene3D" id="1.10.357.10">
    <property type="entry name" value="Tetracycline Repressor, domain 2"/>
    <property type="match status" value="1"/>
</dbReference>
<dbReference type="PANTHER" id="PTHR30055">
    <property type="entry name" value="HTH-TYPE TRANSCRIPTIONAL REGULATOR RUTR"/>
    <property type="match status" value="1"/>
</dbReference>
<evidence type="ECO:0000256" key="1">
    <source>
        <dbReference type="ARBA" id="ARBA00023015"/>
    </source>
</evidence>
<dbReference type="AlphaFoldDB" id="A0A1X0DI05"/>
<accession>A0A1X0DI05</accession>
<dbReference type="PANTHER" id="PTHR30055:SF234">
    <property type="entry name" value="HTH-TYPE TRANSCRIPTIONAL REGULATOR BETI"/>
    <property type="match status" value="1"/>
</dbReference>
<keyword evidence="3" id="KW-0804">Transcription</keyword>
<dbReference type="Proteomes" id="UP000192801">
    <property type="component" value="Unassembled WGS sequence"/>
</dbReference>
<dbReference type="PROSITE" id="PS50977">
    <property type="entry name" value="HTH_TETR_2"/>
    <property type="match status" value="1"/>
</dbReference>
<keyword evidence="1" id="KW-0805">Transcription regulation</keyword>
<dbReference type="InterPro" id="IPR050109">
    <property type="entry name" value="HTH-type_TetR-like_transc_reg"/>
</dbReference>
<dbReference type="GO" id="GO:0003700">
    <property type="term" value="F:DNA-binding transcription factor activity"/>
    <property type="evidence" value="ECO:0007669"/>
    <property type="project" value="TreeGrafter"/>
</dbReference>
<keyword evidence="2" id="KW-0238">DNA-binding</keyword>
<name>A0A1X0DI05_9MYCO</name>
<evidence type="ECO:0000313" key="4">
    <source>
        <dbReference type="EMBL" id="ORA71822.1"/>
    </source>
</evidence>
<keyword evidence="5" id="KW-1185">Reference proteome</keyword>
<dbReference type="PRINTS" id="PR00455">
    <property type="entry name" value="HTHTETR"/>
</dbReference>
<dbReference type="OrthoDB" id="3212503at2"/>
<sequence>MARRHGWAGDPPADDEEAVARIVAAAVATIDETGAEIGIAEVARSLGVIRQTVYRYFPNAEALMAAAAVASVGSFLDRIEEQLAGITDPSAAVTEGLAFVLETLPVTPHLGLLLMPAHTNRFLPAITSEQARHFGRSMLDRFEVDWAAYGYDDSALDELVEFVLRTVQSFVTDPGQPPRDGADLRRYLARWVGSAVAAQPIQR</sequence>
<dbReference type="RefSeq" id="WP_083030079.1">
    <property type="nucleotide sequence ID" value="NZ_AP022618.1"/>
</dbReference>
<proteinExistence type="predicted"/>
<dbReference type="EMBL" id="MVHS01000011">
    <property type="protein sequence ID" value="ORA71822.1"/>
    <property type="molecule type" value="Genomic_DNA"/>
</dbReference>
<organism evidence="4 5">
    <name type="scientific">Mycolicibacterium insubricum</name>
    <dbReference type="NCBI Taxonomy" id="444597"/>
    <lineage>
        <taxon>Bacteria</taxon>
        <taxon>Bacillati</taxon>
        <taxon>Actinomycetota</taxon>
        <taxon>Actinomycetes</taxon>
        <taxon>Mycobacteriales</taxon>
        <taxon>Mycobacteriaceae</taxon>
        <taxon>Mycolicibacterium</taxon>
    </lineage>
</organism>
<dbReference type="InterPro" id="IPR009057">
    <property type="entry name" value="Homeodomain-like_sf"/>
</dbReference>
<dbReference type="SUPFAM" id="SSF46689">
    <property type="entry name" value="Homeodomain-like"/>
    <property type="match status" value="1"/>
</dbReference>
<evidence type="ECO:0000256" key="2">
    <source>
        <dbReference type="ARBA" id="ARBA00023125"/>
    </source>
</evidence>
<reference evidence="4 5" key="1">
    <citation type="submission" date="2016-12" db="EMBL/GenBank/DDBJ databases">
        <title>The new phylogeny of genus Mycobacterium.</title>
        <authorList>
            <person name="Tortoli E."/>
            <person name="Trovato A."/>
            <person name="Cirillo D.M."/>
        </authorList>
    </citation>
    <scope>NUCLEOTIDE SEQUENCE [LARGE SCALE GENOMIC DNA]</scope>
    <source>
        <strain evidence="4 5">DSM 45130</strain>
    </source>
</reference>
<evidence type="ECO:0000313" key="5">
    <source>
        <dbReference type="Proteomes" id="UP000192801"/>
    </source>
</evidence>